<feature type="region of interest" description="Disordered" evidence="1">
    <location>
        <begin position="1"/>
        <end position="52"/>
    </location>
</feature>
<reference evidence="2 3" key="1">
    <citation type="journal article" date="2014" name="BMC Genomics">
        <title>Genome sequencing of four Aureobasidium pullulans varieties: biotechnological potential, stress tolerance, and description of new species.</title>
        <authorList>
            <person name="Gostin Ar C."/>
            <person name="Ohm R.A."/>
            <person name="Kogej T."/>
            <person name="Sonjak S."/>
            <person name="Turk M."/>
            <person name="Zajc J."/>
            <person name="Zalar P."/>
            <person name="Grube M."/>
            <person name="Sun H."/>
            <person name="Han J."/>
            <person name="Sharma A."/>
            <person name="Chiniquy J."/>
            <person name="Ngan C.Y."/>
            <person name="Lipzen A."/>
            <person name="Barry K."/>
            <person name="Grigoriev I.V."/>
            <person name="Gunde-Cimerman N."/>
        </authorList>
    </citation>
    <scope>NUCLEOTIDE SEQUENCE [LARGE SCALE GENOMIC DNA]</scope>
    <source>
        <strain evidence="2 3">CBS 110374</strain>
    </source>
</reference>
<dbReference type="AlphaFoldDB" id="A0A074VB32"/>
<organism evidence="2 3">
    <name type="scientific">Aureobasidium melanogenum (strain CBS 110374)</name>
    <name type="common">Aureobasidium pullulans var. melanogenum</name>
    <dbReference type="NCBI Taxonomy" id="1043003"/>
    <lineage>
        <taxon>Eukaryota</taxon>
        <taxon>Fungi</taxon>
        <taxon>Dikarya</taxon>
        <taxon>Ascomycota</taxon>
        <taxon>Pezizomycotina</taxon>
        <taxon>Dothideomycetes</taxon>
        <taxon>Dothideomycetidae</taxon>
        <taxon>Dothideales</taxon>
        <taxon>Saccotheciaceae</taxon>
        <taxon>Aureobasidium</taxon>
    </lineage>
</organism>
<dbReference type="Proteomes" id="UP000030672">
    <property type="component" value="Unassembled WGS sequence"/>
</dbReference>
<proteinExistence type="predicted"/>
<dbReference type="HOGENOM" id="CLU_2305508_0_0_1"/>
<gene>
    <name evidence="2" type="ORF">M437DRAFT_70472</name>
</gene>
<feature type="compositionally biased region" description="Polar residues" evidence="1">
    <location>
        <begin position="37"/>
        <end position="52"/>
    </location>
</feature>
<accession>A0A074VB32</accession>
<name>A0A074VB32_AURM1</name>
<protein>
    <submittedName>
        <fullName evidence="2">Uncharacterized protein</fullName>
    </submittedName>
</protein>
<evidence type="ECO:0000313" key="3">
    <source>
        <dbReference type="Proteomes" id="UP000030672"/>
    </source>
</evidence>
<keyword evidence="3" id="KW-1185">Reference proteome</keyword>
<evidence type="ECO:0000313" key="2">
    <source>
        <dbReference type="EMBL" id="KEQ57865.1"/>
    </source>
</evidence>
<dbReference type="GeneID" id="63918836"/>
<feature type="compositionally biased region" description="Basic and acidic residues" evidence="1">
    <location>
        <begin position="19"/>
        <end position="36"/>
    </location>
</feature>
<dbReference type="EMBL" id="KL584867">
    <property type="protein sequence ID" value="KEQ57865.1"/>
    <property type="molecule type" value="Genomic_DNA"/>
</dbReference>
<dbReference type="RefSeq" id="XP_040874889.1">
    <property type="nucleotide sequence ID" value="XM_041025463.1"/>
</dbReference>
<evidence type="ECO:0000256" key="1">
    <source>
        <dbReference type="SAM" id="MobiDB-lite"/>
    </source>
</evidence>
<sequence>MSDLVDGIGQSNEGLEPSNDGRGDLPLKDSVYKDDPQTTQTLEPIASSSQTSMFDTAAADMTSSMANDKIVQKDDFGTSEIDDYAAVIDDFSQTVPELRP</sequence>